<comment type="caution">
    <text evidence="5">The sequence shown here is derived from an EMBL/GenBank/DDBJ whole genome shotgun (WGS) entry which is preliminary data.</text>
</comment>
<proteinExistence type="inferred from homology"/>
<dbReference type="PIRSF" id="PIRSF001467">
    <property type="entry name" value="Peptidylpro_ismrse"/>
    <property type="match status" value="1"/>
</dbReference>
<accession>A0ABD2PYQ2</accession>
<keyword evidence="6" id="KW-1185">Reference proteome</keyword>
<dbReference type="Proteomes" id="UP001626550">
    <property type="component" value="Unassembled WGS sequence"/>
</dbReference>
<name>A0ABD2PYQ2_9PLAT</name>
<protein>
    <recommendedName>
        <fullName evidence="3">Peptidyl-prolyl cis-trans isomerase</fullName>
        <shortName evidence="3">PPIase</shortName>
        <ecNumber evidence="3">5.2.1.8</ecNumber>
    </recommendedName>
</protein>
<dbReference type="EMBL" id="JBJKFK010002518">
    <property type="protein sequence ID" value="KAL3310986.1"/>
    <property type="molecule type" value="Genomic_DNA"/>
</dbReference>
<comment type="function">
    <text evidence="3">PPIases accelerate the folding of proteins. It catalyzes the cis-trans isomerization of proline imidic peptide bonds in oligopeptides.</text>
</comment>
<dbReference type="EC" id="5.2.1.8" evidence="3"/>
<dbReference type="InterPro" id="IPR002130">
    <property type="entry name" value="Cyclophilin-type_PPIase_dom"/>
</dbReference>
<evidence type="ECO:0000256" key="3">
    <source>
        <dbReference type="RuleBase" id="RU363019"/>
    </source>
</evidence>
<reference evidence="5 6" key="1">
    <citation type="submission" date="2024-11" db="EMBL/GenBank/DDBJ databases">
        <title>Adaptive evolution of stress response genes in parasites aligns with host niche diversity.</title>
        <authorList>
            <person name="Hahn C."/>
            <person name="Resl P."/>
        </authorList>
    </citation>
    <scope>NUCLEOTIDE SEQUENCE [LARGE SCALE GENOMIC DNA]</scope>
    <source>
        <strain evidence="5">EGGRZ-B1_66</strain>
        <tissue evidence="5">Body</tissue>
    </source>
</reference>
<comment type="similarity">
    <text evidence="3">Belongs to the cyclophilin-type PPIase family.</text>
</comment>
<dbReference type="AlphaFoldDB" id="A0ABD2PYQ2"/>
<organism evidence="5 6">
    <name type="scientific">Cichlidogyrus casuarinus</name>
    <dbReference type="NCBI Taxonomy" id="1844966"/>
    <lineage>
        <taxon>Eukaryota</taxon>
        <taxon>Metazoa</taxon>
        <taxon>Spiralia</taxon>
        <taxon>Lophotrochozoa</taxon>
        <taxon>Platyhelminthes</taxon>
        <taxon>Monogenea</taxon>
        <taxon>Monopisthocotylea</taxon>
        <taxon>Dactylogyridea</taxon>
        <taxon>Ancyrocephalidae</taxon>
        <taxon>Cichlidogyrus</taxon>
    </lineage>
</organism>
<evidence type="ECO:0000256" key="2">
    <source>
        <dbReference type="ARBA" id="ARBA00023235"/>
    </source>
</evidence>
<dbReference type="InterPro" id="IPR024936">
    <property type="entry name" value="Cyclophilin-type_PPIase"/>
</dbReference>
<dbReference type="InterPro" id="IPR029000">
    <property type="entry name" value="Cyclophilin-like_dom_sf"/>
</dbReference>
<feature type="domain" description="PPIase cyclophilin-type" evidence="4">
    <location>
        <begin position="1"/>
        <end position="101"/>
    </location>
</feature>
<keyword evidence="2 3" id="KW-0413">Isomerase</keyword>
<evidence type="ECO:0000256" key="1">
    <source>
        <dbReference type="ARBA" id="ARBA00023110"/>
    </source>
</evidence>
<dbReference type="PANTHER" id="PTHR11071">
    <property type="entry name" value="PEPTIDYL-PROLYL CIS-TRANS ISOMERASE"/>
    <property type="match status" value="1"/>
</dbReference>
<dbReference type="Pfam" id="PF00160">
    <property type="entry name" value="Pro_isomerase"/>
    <property type="match status" value="1"/>
</dbReference>
<evidence type="ECO:0000313" key="6">
    <source>
        <dbReference type="Proteomes" id="UP001626550"/>
    </source>
</evidence>
<dbReference type="PRINTS" id="PR00153">
    <property type="entry name" value="CSAPPISMRASE"/>
</dbReference>
<sequence>MGDVLNGDGTGSTSVYGKEFADEKFVLSHRSPGWVSMANHGPNTNGCQFFIILVKARWLDNKHVVFGKVIRGFDVIHKISELETLPNQKPTRTVTIEQSGVSELAEPYQLPLSALDSITDFVSPH</sequence>
<keyword evidence="1 3" id="KW-0697">Rotamase</keyword>
<dbReference type="PROSITE" id="PS50072">
    <property type="entry name" value="CSA_PPIASE_2"/>
    <property type="match status" value="1"/>
</dbReference>
<dbReference type="Gene3D" id="2.40.100.10">
    <property type="entry name" value="Cyclophilin-like"/>
    <property type="match status" value="1"/>
</dbReference>
<dbReference type="GO" id="GO:0003755">
    <property type="term" value="F:peptidyl-prolyl cis-trans isomerase activity"/>
    <property type="evidence" value="ECO:0007669"/>
    <property type="project" value="UniProtKB-UniRule"/>
</dbReference>
<comment type="catalytic activity">
    <reaction evidence="3">
        <text>[protein]-peptidylproline (omega=180) = [protein]-peptidylproline (omega=0)</text>
        <dbReference type="Rhea" id="RHEA:16237"/>
        <dbReference type="Rhea" id="RHEA-COMP:10747"/>
        <dbReference type="Rhea" id="RHEA-COMP:10748"/>
        <dbReference type="ChEBI" id="CHEBI:83833"/>
        <dbReference type="ChEBI" id="CHEBI:83834"/>
        <dbReference type="EC" id="5.2.1.8"/>
    </reaction>
</comment>
<evidence type="ECO:0000259" key="4">
    <source>
        <dbReference type="PROSITE" id="PS50072"/>
    </source>
</evidence>
<dbReference type="PANTHER" id="PTHR11071:SF547">
    <property type="entry name" value="PEPTIDYL-PROLYL CIS-TRANS ISOMERASE"/>
    <property type="match status" value="1"/>
</dbReference>
<dbReference type="SUPFAM" id="SSF50891">
    <property type="entry name" value="Cyclophilin-like"/>
    <property type="match status" value="1"/>
</dbReference>
<gene>
    <name evidence="5" type="ORF">Ciccas_010439</name>
</gene>
<evidence type="ECO:0000313" key="5">
    <source>
        <dbReference type="EMBL" id="KAL3310986.1"/>
    </source>
</evidence>